<evidence type="ECO:0000313" key="3">
    <source>
        <dbReference type="Proteomes" id="UP000663859"/>
    </source>
</evidence>
<evidence type="ECO:0000256" key="1">
    <source>
        <dbReference type="SAM" id="MobiDB-lite"/>
    </source>
</evidence>
<proteinExistence type="predicted"/>
<accession>A0A8J2FNC7</accession>
<comment type="caution">
    <text evidence="2">The sequence shown here is derived from an EMBL/GenBank/DDBJ whole genome shotgun (WGS) entry which is preliminary data.</text>
</comment>
<dbReference type="EMBL" id="CAJNOB010000002">
    <property type="protein sequence ID" value="CAF0691456.1"/>
    <property type="molecule type" value="Genomic_DNA"/>
</dbReference>
<keyword evidence="3" id="KW-1185">Reference proteome</keyword>
<dbReference type="AlphaFoldDB" id="A0A8J2FNC7"/>
<name>A0A8J2FNC7_9BACT</name>
<evidence type="ECO:0000313" key="2">
    <source>
        <dbReference type="EMBL" id="CAF0691456.1"/>
    </source>
</evidence>
<feature type="compositionally biased region" description="Basic and acidic residues" evidence="1">
    <location>
        <begin position="42"/>
        <end position="57"/>
    </location>
</feature>
<dbReference type="Proteomes" id="UP000663859">
    <property type="component" value="Unassembled WGS sequence"/>
</dbReference>
<gene>
    <name evidence="2" type="ORF">MPNT_100052</name>
</gene>
<reference evidence="2" key="1">
    <citation type="submission" date="2021-02" db="EMBL/GenBank/DDBJ databases">
        <authorList>
            <person name="Cremers G."/>
            <person name="Picone N."/>
        </authorList>
    </citation>
    <scope>NUCLEOTIDE SEQUENCE</scope>
    <source>
        <strain evidence="2">PQ17</strain>
    </source>
</reference>
<sequence length="66" mass="7491">MPKRSASIETRDHCTLAETDRFSNLVRIRGIRLNLYGKSKEEEKAILGDGGESDRPGPKPNRPRRL</sequence>
<organism evidence="2 3">
    <name type="scientific">Candidatus Methylacidithermus pantelleriae</name>
    <dbReference type="NCBI Taxonomy" id="2744239"/>
    <lineage>
        <taxon>Bacteria</taxon>
        <taxon>Pseudomonadati</taxon>
        <taxon>Verrucomicrobiota</taxon>
        <taxon>Methylacidiphilae</taxon>
        <taxon>Methylacidiphilales</taxon>
        <taxon>Methylacidiphilaceae</taxon>
        <taxon>Candidatus Methylacidithermus</taxon>
    </lineage>
</organism>
<feature type="region of interest" description="Disordered" evidence="1">
    <location>
        <begin position="42"/>
        <end position="66"/>
    </location>
</feature>
<protein>
    <submittedName>
        <fullName evidence="2">Uncharacterized protein</fullName>
    </submittedName>
</protein>